<dbReference type="Pfam" id="PF13365">
    <property type="entry name" value="Trypsin_2"/>
    <property type="match status" value="1"/>
</dbReference>
<name>X1ITY6_9ZZZZ</name>
<dbReference type="InterPro" id="IPR009003">
    <property type="entry name" value="Peptidase_S1_PA"/>
</dbReference>
<dbReference type="PANTHER" id="PTHR36234">
    <property type="entry name" value="LYSYL ENDOPEPTIDASE"/>
    <property type="match status" value="1"/>
</dbReference>
<reference evidence="2" key="1">
    <citation type="journal article" date="2014" name="Front. Microbiol.">
        <title>High frequency of phylogenetically diverse reductive dehalogenase-homologous genes in deep subseafloor sedimentary metagenomes.</title>
        <authorList>
            <person name="Kawai M."/>
            <person name="Futagami T."/>
            <person name="Toyoda A."/>
            <person name="Takaki Y."/>
            <person name="Nishi S."/>
            <person name="Hori S."/>
            <person name="Arai W."/>
            <person name="Tsubouchi T."/>
            <person name="Morono Y."/>
            <person name="Uchiyama I."/>
            <person name="Ito T."/>
            <person name="Fujiyama A."/>
            <person name="Inagaki F."/>
            <person name="Takami H."/>
        </authorList>
    </citation>
    <scope>NUCLEOTIDE SEQUENCE</scope>
    <source>
        <strain evidence="2">Expedition CK06-06</strain>
    </source>
</reference>
<dbReference type="EMBL" id="BARU01020201">
    <property type="protein sequence ID" value="GAH60973.1"/>
    <property type="molecule type" value="Genomic_DNA"/>
</dbReference>
<evidence type="ECO:0000313" key="2">
    <source>
        <dbReference type="EMBL" id="GAH60973.1"/>
    </source>
</evidence>
<evidence type="ECO:0008006" key="3">
    <source>
        <dbReference type="Google" id="ProtNLM"/>
    </source>
</evidence>
<feature type="region of interest" description="Disordered" evidence="1">
    <location>
        <begin position="268"/>
        <end position="287"/>
    </location>
</feature>
<proteinExistence type="predicted"/>
<dbReference type="InterPro" id="IPR043504">
    <property type="entry name" value="Peptidase_S1_PA_chymotrypsin"/>
</dbReference>
<feature type="non-terminal residue" evidence="2">
    <location>
        <position position="1"/>
    </location>
</feature>
<comment type="caution">
    <text evidence="2">The sequence shown here is derived from an EMBL/GenBank/DDBJ whole genome shotgun (WGS) entry which is preliminary data.</text>
</comment>
<dbReference type="PANTHER" id="PTHR36234:SF5">
    <property type="entry name" value="LYSYL ENDOPEPTIDASE"/>
    <property type="match status" value="1"/>
</dbReference>
<gene>
    <name evidence="2" type="ORF">S03H2_33206</name>
</gene>
<feature type="non-terminal residue" evidence="2">
    <location>
        <position position="287"/>
    </location>
</feature>
<sequence length="287" mass="31381">ESNAVALVLLANGDSLCSGSLLNNTAQDFRAYFLTAFHCIDVNDNGSISPTEESNAENWAFRFRYKKTSCGGSQVATYFTYNKDNLRAAWYTTDFALVELQDSPLSDPRVAFLGWDRTGSTPTNGTCIHHPSGDVMKISFDYEGLSETSYGSNNGTNYWKVDWDIGATEPGSSGSPLFDQNKRVIGQLSGGYSACGASDMRDWYGCFYRSWTGGGTNSTRLCNWLDPNNTGAQIINIMYPYITGPSLVCTSNSTFTLHNRPSGTTVNWTKSSNLQPVSGQGTDNYTV</sequence>
<evidence type="ECO:0000256" key="1">
    <source>
        <dbReference type="SAM" id="MobiDB-lite"/>
    </source>
</evidence>
<dbReference type="AlphaFoldDB" id="X1ITY6"/>
<accession>X1ITY6</accession>
<protein>
    <recommendedName>
        <fullName evidence="3">Peptidase S1 domain-containing protein</fullName>
    </recommendedName>
</protein>
<dbReference type="Gene3D" id="2.40.10.10">
    <property type="entry name" value="Trypsin-like serine proteases"/>
    <property type="match status" value="2"/>
</dbReference>
<organism evidence="2">
    <name type="scientific">marine sediment metagenome</name>
    <dbReference type="NCBI Taxonomy" id="412755"/>
    <lineage>
        <taxon>unclassified sequences</taxon>
        <taxon>metagenomes</taxon>
        <taxon>ecological metagenomes</taxon>
    </lineage>
</organism>
<dbReference type="SUPFAM" id="SSF50494">
    <property type="entry name" value="Trypsin-like serine proteases"/>
    <property type="match status" value="1"/>
</dbReference>